<protein>
    <submittedName>
        <fullName evidence="1">Uncharacterized protein</fullName>
    </submittedName>
</protein>
<keyword evidence="2" id="KW-1185">Reference proteome</keyword>
<evidence type="ECO:0000313" key="1">
    <source>
        <dbReference type="EMBL" id="KAG4303984.1"/>
    </source>
</evidence>
<name>A0ACB7C8H7_9ASCO</name>
<dbReference type="EMBL" id="JABTEG010000013">
    <property type="protein sequence ID" value="KAG4303984.1"/>
    <property type="molecule type" value="Genomic_DNA"/>
</dbReference>
<gene>
    <name evidence="1" type="ORF">PORY_002637</name>
</gene>
<proteinExistence type="predicted"/>
<sequence>MEIKTDKILKTKSICIESKEKKKNLWPNGIDKKGKERFLEWCLCFLVINFDIKLGQDLKIIYPYFNFSEEEKKNICFSSFPDSNSIGEENIIYSFRTRLNTLKKAIYNFDTNENFINGYVFFKQKRDPSSERGYFQKSIVILTVNSFPGIFSRIISILGQKYFLNCDISVLESAVHYISNWPSLKSNFILELPFMENIYYTDIFPLSEESSNTKNLYYLKKTPTEKHICAFTFGAPLFSYFCNTIVSLYTLWEIILLGKPLLLLADTPNASTEMVLALIDLIKPIKYSGDYRPYFTIQESDFTMFSNHTHILYKSVVLGVTNPVITKFFENVYNIVLIKKAKDKSNEKNENSIKQYPIVIKPTLKFIHQRMTAKDKKFLQKISNIRLNLLLKDDYIVLNNFLLSYFSKLTKDFLIPINNYLYTLMPTEINIFKGIPKLKPFKEQEFLNSLTFYKPYIVFKKSTNRSRSHTSRLFYGMFLKSPNFFNYLLEKQKILSTELTQKYFEYLCTMDIKEKKEEKNIFDIIRLLKYIDKILDYNGEVISENRIIECIKTTKYEDKDLNISIDYPVKLSHEKIKLLNIQRKILNDIINDIV</sequence>
<reference evidence="1 2" key="1">
    <citation type="journal article" date="2021" name="Commun. Biol.">
        <title>Genomic insights into the host specific adaptation of the Pneumocystis genus.</title>
        <authorList>
            <person name="Cisse O.H."/>
            <person name="Ma L."/>
            <person name="Dekker J.P."/>
            <person name="Khil P.P."/>
            <person name="Youn J.-H."/>
            <person name="Brenchley J.M."/>
            <person name="Blair R."/>
            <person name="Pahar B."/>
            <person name="Chabe M."/>
            <person name="Van Rompay K.K.A."/>
            <person name="Keesler R."/>
            <person name="Sukura A."/>
            <person name="Hirsch V."/>
            <person name="Kutty G."/>
            <person name="Liu Y."/>
            <person name="Peng L."/>
            <person name="Chen J."/>
            <person name="Song J."/>
            <person name="Weissenbacher-Lang C."/>
            <person name="Xu J."/>
            <person name="Upham N.S."/>
            <person name="Stajich J.E."/>
            <person name="Cuomo C.A."/>
            <person name="Cushion M.T."/>
            <person name="Kovacs J.A."/>
        </authorList>
    </citation>
    <scope>NUCLEOTIDE SEQUENCE [LARGE SCALE GENOMIC DNA]</scope>
    <source>
        <strain evidence="1 2">RABM</strain>
    </source>
</reference>
<comment type="caution">
    <text evidence="1">The sequence shown here is derived from an EMBL/GenBank/DDBJ whole genome shotgun (WGS) entry which is preliminary data.</text>
</comment>
<dbReference type="Proteomes" id="UP000768646">
    <property type="component" value="Unassembled WGS sequence"/>
</dbReference>
<organism evidence="1 2">
    <name type="scientific">Pneumocystis oryctolagi</name>
    <dbReference type="NCBI Taxonomy" id="42067"/>
    <lineage>
        <taxon>Eukaryota</taxon>
        <taxon>Fungi</taxon>
        <taxon>Dikarya</taxon>
        <taxon>Ascomycota</taxon>
        <taxon>Taphrinomycotina</taxon>
        <taxon>Pneumocystomycetes</taxon>
        <taxon>Pneumocystaceae</taxon>
        <taxon>Pneumocystis</taxon>
    </lineage>
</organism>
<accession>A0ACB7C8H7</accession>
<evidence type="ECO:0000313" key="2">
    <source>
        <dbReference type="Proteomes" id="UP000768646"/>
    </source>
</evidence>